<evidence type="ECO:0000256" key="3">
    <source>
        <dbReference type="ARBA" id="ARBA00022801"/>
    </source>
</evidence>
<keyword evidence="2" id="KW-0058">Aromatic hydrocarbons catabolism</keyword>
<feature type="domain" description="Epoxide hydrolase N-terminal" evidence="4">
    <location>
        <begin position="4"/>
        <end position="109"/>
    </location>
</feature>
<dbReference type="InterPro" id="IPR010497">
    <property type="entry name" value="Epoxide_hydro_N"/>
</dbReference>
<comment type="caution">
    <text evidence="5">The sequence shown here is derived from an EMBL/GenBank/DDBJ whole genome shotgun (WGS) entry which is preliminary data.</text>
</comment>
<dbReference type="InterPro" id="IPR016292">
    <property type="entry name" value="Epoxide_hydrolase"/>
</dbReference>
<dbReference type="GO" id="GO:0016787">
    <property type="term" value="F:hydrolase activity"/>
    <property type="evidence" value="ECO:0007669"/>
    <property type="project" value="UniProtKB-KW"/>
</dbReference>
<dbReference type="RefSeq" id="WP_354144993.1">
    <property type="nucleotide sequence ID" value="NZ_JAZDQV010000008.1"/>
</dbReference>
<evidence type="ECO:0000256" key="1">
    <source>
        <dbReference type="ARBA" id="ARBA00010088"/>
    </source>
</evidence>
<evidence type="ECO:0000313" key="5">
    <source>
        <dbReference type="EMBL" id="MEE1877892.1"/>
    </source>
</evidence>
<dbReference type="PANTHER" id="PTHR21661:SF35">
    <property type="entry name" value="EPOXIDE HYDROLASE"/>
    <property type="match status" value="1"/>
</dbReference>
<dbReference type="Gene3D" id="3.40.50.1820">
    <property type="entry name" value="alpha/beta hydrolase"/>
    <property type="match status" value="1"/>
</dbReference>
<organism evidence="5 6">
    <name type="scientific">Altererythrobacter litoralis</name>
    <dbReference type="NCBI Taxonomy" id="3113904"/>
    <lineage>
        <taxon>Bacteria</taxon>
        <taxon>Pseudomonadati</taxon>
        <taxon>Pseudomonadota</taxon>
        <taxon>Alphaproteobacteria</taxon>
        <taxon>Sphingomonadales</taxon>
        <taxon>Erythrobacteraceae</taxon>
        <taxon>Altererythrobacter</taxon>
    </lineage>
</organism>
<evidence type="ECO:0000256" key="2">
    <source>
        <dbReference type="ARBA" id="ARBA00022797"/>
    </source>
</evidence>
<proteinExistence type="inferred from homology"/>
<gene>
    <name evidence="5" type="ORF">VRS74_09385</name>
</gene>
<name>A0ABU7GFY8_9SPHN</name>
<evidence type="ECO:0000313" key="6">
    <source>
        <dbReference type="Proteomes" id="UP001343492"/>
    </source>
</evidence>
<reference evidence="5 6" key="1">
    <citation type="submission" date="2024-01" db="EMBL/GenBank/DDBJ databases">
        <title>The genome sequence of Erythrobacteraceae sp. strain 1XM1-14.</title>
        <authorList>
            <person name="Liu Y."/>
        </authorList>
    </citation>
    <scope>NUCLEOTIDE SEQUENCE [LARGE SCALE GENOMIC DNA]</scope>
    <source>
        <strain evidence="5 6">1XM1-14</strain>
    </source>
</reference>
<keyword evidence="6" id="KW-1185">Reference proteome</keyword>
<dbReference type="SUPFAM" id="SSF53474">
    <property type="entry name" value="alpha/beta-Hydrolases"/>
    <property type="match status" value="1"/>
</dbReference>
<dbReference type="PIRSF" id="PIRSF001112">
    <property type="entry name" value="Epoxide_hydrolase"/>
    <property type="match status" value="1"/>
</dbReference>
<sequence length="378" mass="42250">MNEIRTFNLDIEDAALADLHLRLDMARWPEKEAVDDWSQGTPLAELQELCRYWRHGYDWRACEARLNALGQFVTEIDGLDIHFLHVRSPHEDALPLILTHGWPGSVIEFLEVIPRLTQPEEFGGNASQAFHVVAPSLPGFGFSGKPNATGWGVEKIATAWAELMRRLGYSRWVAQGGDWGSAVTTAIGAQAPEGCAGIHINMPLGQPTPEDLASPTPAELKALGALQHYQDWDSGYSKQQSTRPQTVGYGLVDSPVGLAGWIFEKMWAWTDNDGSPFDALSRDRILDNIMLYWLPATGASSARLYWESFAKFGQGEVKVPTGASAFPKEIIPAPRKWAERRYTNLVYWNDLPKGGHFAAWEQPELFVDELRACFVQMR</sequence>
<dbReference type="InterPro" id="IPR029058">
    <property type="entry name" value="AB_hydrolase_fold"/>
</dbReference>
<dbReference type="PANTHER" id="PTHR21661">
    <property type="entry name" value="EPOXIDE HYDROLASE 1-RELATED"/>
    <property type="match status" value="1"/>
</dbReference>
<dbReference type="Pfam" id="PF06441">
    <property type="entry name" value="EHN"/>
    <property type="match status" value="1"/>
</dbReference>
<dbReference type="EMBL" id="JAZDQV010000008">
    <property type="protein sequence ID" value="MEE1877892.1"/>
    <property type="molecule type" value="Genomic_DNA"/>
</dbReference>
<dbReference type="InterPro" id="IPR000639">
    <property type="entry name" value="Epox_hydrolase-like"/>
</dbReference>
<dbReference type="PRINTS" id="PR00412">
    <property type="entry name" value="EPOXHYDRLASE"/>
</dbReference>
<dbReference type="Proteomes" id="UP001343492">
    <property type="component" value="Unassembled WGS sequence"/>
</dbReference>
<accession>A0ABU7GFY8</accession>
<evidence type="ECO:0000259" key="4">
    <source>
        <dbReference type="Pfam" id="PF06441"/>
    </source>
</evidence>
<keyword evidence="3 5" id="KW-0378">Hydrolase</keyword>
<protein>
    <submittedName>
        <fullName evidence="5">Epoxide hydrolase family protein</fullName>
    </submittedName>
</protein>
<comment type="similarity">
    <text evidence="1">Belongs to the peptidase S33 family.</text>
</comment>